<evidence type="ECO:0000256" key="9">
    <source>
        <dbReference type="RuleBase" id="RU003357"/>
    </source>
</evidence>
<keyword evidence="8" id="KW-0998">Cell outer membrane</keyword>
<comment type="similarity">
    <text evidence="9">Belongs to the TonB-dependent receptor family.</text>
</comment>
<comment type="subcellular location">
    <subcellularLocation>
        <location evidence="1">Cell outer membrane</location>
        <topology evidence="1">Multi-pass membrane protein</topology>
    </subcellularLocation>
</comment>
<evidence type="ECO:0000313" key="12">
    <source>
        <dbReference type="EMBL" id="MCS4555597.1"/>
    </source>
</evidence>
<name>A0ABT2FGY7_9GAMM</name>
<evidence type="ECO:0000259" key="10">
    <source>
        <dbReference type="Pfam" id="PF00593"/>
    </source>
</evidence>
<feature type="domain" description="TonB-dependent receptor-like beta-barrel" evidence="10">
    <location>
        <begin position="216"/>
        <end position="656"/>
    </location>
</feature>
<accession>A0ABT2FGY7</accession>
<gene>
    <name evidence="12" type="ORF">L9G74_04045</name>
</gene>
<evidence type="ECO:0000256" key="1">
    <source>
        <dbReference type="ARBA" id="ARBA00004571"/>
    </source>
</evidence>
<evidence type="ECO:0000256" key="8">
    <source>
        <dbReference type="ARBA" id="ARBA00023237"/>
    </source>
</evidence>
<dbReference type="Gene3D" id="2.40.170.20">
    <property type="entry name" value="TonB-dependent receptor, beta-barrel domain"/>
    <property type="match status" value="1"/>
</dbReference>
<keyword evidence="2" id="KW-0813">Transport</keyword>
<dbReference type="Proteomes" id="UP001201549">
    <property type="component" value="Unassembled WGS sequence"/>
</dbReference>
<dbReference type="InterPro" id="IPR000531">
    <property type="entry name" value="Beta-barrel_TonB"/>
</dbReference>
<protein>
    <submittedName>
        <fullName evidence="12">TonB-dependent receptor</fullName>
    </submittedName>
</protein>
<evidence type="ECO:0000256" key="6">
    <source>
        <dbReference type="ARBA" id="ARBA00023077"/>
    </source>
</evidence>
<dbReference type="PANTHER" id="PTHR30069">
    <property type="entry name" value="TONB-DEPENDENT OUTER MEMBRANE RECEPTOR"/>
    <property type="match status" value="1"/>
</dbReference>
<organism evidence="12 13">
    <name type="scientific">Shewanella electrica</name>
    <dbReference type="NCBI Taxonomy" id="515560"/>
    <lineage>
        <taxon>Bacteria</taxon>
        <taxon>Pseudomonadati</taxon>
        <taxon>Pseudomonadota</taxon>
        <taxon>Gammaproteobacteria</taxon>
        <taxon>Alteromonadales</taxon>
        <taxon>Shewanellaceae</taxon>
        <taxon>Shewanella</taxon>
    </lineage>
</organism>
<evidence type="ECO:0000259" key="11">
    <source>
        <dbReference type="Pfam" id="PF07715"/>
    </source>
</evidence>
<evidence type="ECO:0000256" key="5">
    <source>
        <dbReference type="ARBA" id="ARBA00022729"/>
    </source>
</evidence>
<evidence type="ECO:0000256" key="7">
    <source>
        <dbReference type="ARBA" id="ARBA00023136"/>
    </source>
</evidence>
<dbReference type="EMBL" id="JAKOGG010000002">
    <property type="protein sequence ID" value="MCS4555597.1"/>
    <property type="molecule type" value="Genomic_DNA"/>
</dbReference>
<feature type="domain" description="TonB-dependent receptor plug" evidence="11">
    <location>
        <begin position="35"/>
        <end position="129"/>
    </location>
</feature>
<comment type="caution">
    <text evidence="12">The sequence shown here is derived from an EMBL/GenBank/DDBJ whole genome shotgun (WGS) entry which is preliminary data.</text>
</comment>
<keyword evidence="5" id="KW-0732">Signal</keyword>
<evidence type="ECO:0000256" key="4">
    <source>
        <dbReference type="ARBA" id="ARBA00022692"/>
    </source>
</evidence>
<evidence type="ECO:0000313" key="13">
    <source>
        <dbReference type="Proteomes" id="UP001201549"/>
    </source>
</evidence>
<dbReference type="PROSITE" id="PS01156">
    <property type="entry name" value="TONB_DEPENDENT_REC_2"/>
    <property type="match status" value="1"/>
</dbReference>
<dbReference type="InterPro" id="IPR039426">
    <property type="entry name" value="TonB-dep_rcpt-like"/>
</dbReference>
<keyword evidence="3" id="KW-1134">Transmembrane beta strand</keyword>
<dbReference type="InterPro" id="IPR010917">
    <property type="entry name" value="TonB_rcpt_CS"/>
</dbReference>
<dbReference type="InterPro" id="IPR037066">
    <property type="entry name" value="Plug_dom_sf"/>
</dbReference>
<dbReference type="PANTHER" id="PTHR30069:SF49">
    <property type="entry name" value="OUTER MEMBRANE PROTEIN C"/>
    <property type="match status" value="1"/>
</dbReference>
<keyword evidence="12" id="KW-0675">Receptor</keyword>
<keyword evidence="4" id="KW-0812">Transmembrane</keyword>
<evidence type="ECO:0000256" key="3">
    <source>
        <dbReference type="ARBA" id="ARBA00022452"/>
    </source>
</evidence>
<dbReference type="Gene3D" id="2.170.130.10">
    <property type="entry name" value="TonB-dependent receptor, plug domain"/>
    <property type="match status" value="1"/>
</dbReference>
<dbReference type="InterPro" id="IPR012910">
    <property type="entry name" value="Plug_dom"/>
</dbReference>
<keyword evidence="7 9" id="KW-0472">Membrane</keyword>
<dbReference type="RefSeq" id="WP_238895171.1">
    <property type="nucleotide sequence ID" value="NZ_JAKOGG010000002.1"/>
</dbReference>
<dbReference type="SUPFAM" id="SSF56935">
    <property type="entry name" value="Porins"/>
    <property type="match status" value="1"/>
</dbReference>
<dbReference type="InterPro" id="IPR036942">
    <property type="entry name" value="Beta-barrel_TonB_sf"/>
</dbReference>
<reference evidence="12 13" key="1">
    <citation type="submission" date="2022-02" db="EMBL/GenBank/DDBJ databases">
        <authorList>
            <person name="Zhuang L."/>
        </authorList>
    </citation>
    <scope>NUCLEOTIDE SEQUENCE [LARGE SCALE GENOMIC DNA]</scope>
    <source>
        <strain evidence="12 13">C32</strain>
    </source>
</reference>
<sequence>MPSNAPLLLSSLALAVLTIFPRISQAASLEHIEVTGERLHQHHAGDASQRLQQLGVDFSAAGGVSALPVLNGMMGDRIKVLIDGADITAACANQMNPPLSYISANQISNARVIAGVSAVSAGGDNIAGVISVDAIAPTFTDSDELQWQQGYLSTEYRSVNDGVNIGAGASIASKQWFVEYRGNYQDANSYEDGHGDKVADTLYRSQNHSLIVAWRDELQQFSAKLSHQYIPFQGFANQYMDMTNNRSSGVNLAYQRQFNAGELALTVNWHGVSHEMGFFTDEKPGTMPMNTDGDDYSYSVRWTQPILNDGELRLGQEYFDFRLDDVWPAVPGSAMMGPNDYVNINHGKRQRVAAFAEIDKPLSARWWLSAGLRYEHVTTDAGAVQNYNDGMGMGGMPGMGMGSADAQAAMAFNAAERKQQDDLIDAVLQLRYQLSDSQQLELGLARKNRAPNLYERYSWGRGVMASTMIGWLGDGNGYVGDIDLKPETAYTASAKYSLEQTQWQFSSSVWYSRVHDYIDAQVIGQFNSSGLPTGQRNLLQFSNVDATLYGINMVASAQLLTGQLGTLSLTAQLAATRGERDDDNQPLYQIKPLQTDVGLVHQLGDWQSRLVWQFVGSKTRVDDNRRENPTGSYHLLNLQSQWTVGSVTLSAGIDNLLDSYYQLPLGGVSVADYRADNSVGFQQLAGQGRSVNLGLTYQF</sequence>
<reference evidence="13" key="2">
    <citation type="submission" date="2023-07" db="EMBL/GenBank/DDBJ databases">
        <title>Shewanella mangrovi sp. nov., an acetaldehyde- degrading bacterium isolated from mangrove sediment.</title>
        <authorList>
            <person name="Liu Y."/>
        </authorList>
    </citation>
    <scope>NUCLEOTIDE SEQUENCE [LARGE SCALE GENOMIC DNA]</scope>
    <source>
        <strain evidence="13">C32</strain>
    </source>
</reference>
<evidence type="ECO:0000256" key="2">
    <source>
        <dbReference type="ARBA" id="ARBA00022448"/>
    </source>
</evidence>
<proteinExistence type="inferred from homology"/>
<dbReference type="Pfam" id="PF00593">
    <property type="entry name" value="TonB_dep_Rec_b-barrel"/>
    <property type="match status" value="1"/>
</dbReference>
<keyword evidence="13" id="KW-1185">Reference proteome</keyword>
<keyword evidence="6 9" id="KW-0798">TonB box</keyword>
<dbReference type="Pfam" id="PF07715">
    <property type="entry name" value="Plug"/>
    <property type="match status" value="1"/>
</dbReference>